<dbReference type="EMBL" id="JNGI01000184">
    <property type="protein sequence ID" value="KNC88274.1"/>
    <property type="molecule type" value="Genomic_DNA"/>
</dbReference>
<keyword evidence="1" id="KW-1133">Transmembrane helix</keyword>
<protein>
    <recommendedName>
        <fullName evidence="4">Hemolysin XhlA</fullName>
    </recommendedName>
</protein>
<keyword evidence="1" id="KW-0812">Transmembrane</keyword>
<sequence>MLLRIKTLEDKVASISTDIAVIKSNYATKEDTSTIKVEVANAKAELHSALRTQVLTIIGSMIAIVGIASGIIIKFLTV</sequence>
<evidence type="ECO:0000256" key="1">
    <source>
        <dbReference type="SAM" id="Phobius"/>
    </source>
</evidence>
<evidence type="ECO:0000313" key="3">
    <source>
        <dbReference type="Proteomes" id="UP000037393"/>
    </source>
</evidence>
<evidence type="ECO:0008006" key="4">
    <source>
        <dbReference type="Google" id="ProtNLM"/>
    </source>
</evidence>
<keyword evidence="3" id="KW-1185">Reference proteome</keyword>
<gene>
    <name evidence="2" type="ORF">GM31_11170</name>
</gene>
<dbReference type="Proteomes" id="UP000037393">
    <property type="component" value="Unassembled WGS sequence"/>
</dbReference>
<dbReference type="PATRIC" id="fig|379893.4.peg.2273"/>
<reference evidence="2 3" key="1">
    <citation type="journal article" date="2015" name="Appl. Environ. Microbiol.">
        <title>The Enterobacterium Trabulsiella odontotermitis Presents Novel Adaptations Related to Its Association with Fungus-Growing Termites.</title>
        <authorList>
            <person name="Sapountzis P."/>
            <person name="Gruntjes T."/>
            <person name="Otani S."/>
            <person name="Estevez J."/>
            <person name="da Costa R.R."/>
            <person name="Plunkett G.3rd."/>
            <person name="Perna N.T."/>
            <person name="Poulsen M."/>
        </authorList>
    </citation>
    <scope>NUCLEOTIDE SEQUENCE [LARGE SCALE GENOMIC DNA]</scope>
    <source>
        <strain evidence="2 3">12</strain>
    </source>
</reference>
<dbReference type="AlphaFoldDB" id="A0A0L0GHD6"/>
<accession>A0A0L0GHD6</accession>
<comment type="caution">
    <text evidence="2">The sequence shown here is derived from an EMBL/GenBank/DDBJ whole genome shotgun (WGS) entry which is preliminary data.</text>
</comment>
<proteinExistence type="predicted"/>
<organism evidence="2 3">
    <name type="scientific">Trabulsiella odontotermitis</name>
    <dbReference type="NCBI Taxonomy" id="379893"/>
    <lineage>
        <taxon>Bacteria</taxon>
        <taxon>Pseudomonadati</taxon>
        <taxon>Pseudomonadota</taxon>
        <taxon>Gammaproteobacteria</taxon>
        <taxon>Enterobacterales</taxon>
        <taxon>Enterobacteriaceae</taxon>
        <taxon>Trabulsiella</taxon>
    </lineage>
</organism>
<evidence type="ECO:0000313" key="2">
    <source>
        <dbReference type="EMBL" id="KNC88274.1"/>
    </source>
</evidence>
<feature type="transmembrane region" description="Helical" evidence="1">
    <location>
        <begin position="54"/>
        <end position="76"/>
    </location>
</feature>
<keyword evidence="1" id="KW-0472">Membrane</keyword>
<name>A0A0L0GHD6_9ENTR</name>